<organism evidence="2 3">
    <name type="scientific">Vespula germanica</name>
    <name type="common">German yellow jacket</name>
    <name type="synonym">Paravespula germanica</name>
    <dbReference type="NCBI Taxonomy" id="30212"/>
    <lineage>
        <taxon>Eukaryota</taxon>
        <taxon>Metazoa</taxon>
        <taxon>Ecdysozoa</taxon>
        <taxon>Arthropoda</taxon>
        <taxon>Hexapoda</taxon>
        <taxon>Insecta</taxon>
        <taxon>Pterygota</taxon>
        <taxon>Neoptera</taxon>
        <taxon>Endopterygota</taxon>
        <taxon>Hymenoptera</taxon>
        <taxon>Apocrita</taxon>
        <taxon>Aculeata</taxon>
        <taxon>Vespoidea</taxon>
        <taxon>Vespidae</taxon>
        <taxon>Vespinae</taxon>
        <taxon>Vespula</taxon>
    </lineage>
</organism>
<sequence length="79" mass="8480">MELKMKLKLKLKLNSETGTETRSGSGSDAGGGSGRRSSRTCTGEIIKVWISTKGEMEEGVLEEKGGWVEKGGCLKYSPI</sequence>
<gene>
    <name evidence="2" type="ORF">HZH68_015097</name>
</gene>
<name>A0A834J7B9_VESGE</name>
<comment type="caution">
    <text evidence="2">The sequence shown here is derived from an EMBL/GenBank/DDBJ whole genome shotgun (WGS) entry which is preliminary data.</text>
</comment>
<dbReference type="EMBL" id="JACSDZ010000019">
    <property type="protein sequence ID" value="KAF7383248.1"/>
    <property type="molecule type" value="Genomic_DNA"/>
</dbReference>
<feature type="region of interest" description="Disordered" evidence="1">
    <location>
        <begin position="14"/>
        <end position="40"/>
    </location>
</feature>
<proteinExistence type="predicted"/>
<reference evidence="2" key="1">
    <citation type="journal article" date="2020" name="G3 (Bethesda)">
        <title>High-Quality Assemblies for Three Invasive Social Wasps from the &lt;i&gt;Vespula&lt;/i&gt; Genus.</title>
        <authorList>
            <person name="Harrop T.W.R."/>
            <person name="Guhlin J."/>
            <person name="McLaughlin G.M."/>
            <person name="Permina E."/>
            <person name="Stockwell P."/>
            <person name="Gilligan J."/>
            <person name="Le Lec M.F."/>
            <person name="Gruber M.A.M."/>
            <person name="Quinn O."/>
            <person name="Lovegrove M."/>
            <person name="Duncan E.J."/>
            <person name="Remnant E.J."/>
            <person name="Van Eeckhoven J."/>
            <person name="Graham B."/>
            <person name="Knapp R.A."/>
            <person name="Langford K.W."/>
            <person name="Kronenberg Z."/>
            <person name="Press M.O."/>
            <person name="Eacker S.M."/>
            <person name="Wilson-Rankin E.E."/>
            <person name="Purcell J."/>
            <person name="Lester P.J."/>
            <person name="Dearden P.K."/>
        </authorList>
    </citation>
    <scope>NUCLEOTIDE SEQUENCE</scope>
    <source>
        <strain evidence="2">Linc-1</strain>
    </source>
</reference>
<evidence type="ECO:0000256" key="1">
    <source>
        <dbReference type="SAM" id="MobiDB-lite"/>
    </source>
</evidence>
<dbReference type="Proteomes" id="UP000617340">
    <property type="component" value="Unassembled WGS sequence"/>
</dbReference>
<keyword evidence="3" id="KW-1185">Reference proteome</keyword>
<protein>
    <submittedName>
        <fullName evidence="2">Uncharacterized protein</fullName>
    </submittedName>
</protein>
<evidence type="ECO:0000313" key="3">
    <source>
        <dbReference type="Proteomes" id="UP000617340"/>
    </source>
</evidence>
<dbReference type="AlphaFoldDB" id="A0A834J7B9"/>
<accession>A0A834J7B9</accession>
<evidence type="ECO:0000313" key="2">
    <source>
        <dbReference type="EMBL" id="KAF7383248.1"/>
    </source>
</evidence>